<dbReference type="GO" id="GO:0005634">
    <property type="term" value="C:nucleus"/>
    <property type="evidence" value="ECO:0007669"/>
    <property type="project" value="TreeGrafter"/>
</dbReference>
<feature type="compositionally biased region" description="Polar residues" evidence="9">
    <location>
        <begin position="228"/>
        <end position="245"/>
    </location>
</feature>
<dbReference type="PANTHER" id="PTHR21362:SF1">
    <property type="entry name" value="ACROSIN-BINDING PROTEIN"/>
    <property type="match status" value="1"/>
</dbReference>
<keyword evidence="11" id="KW-1185">Reference proteome</keyword>
<gene>
    <name evidence="10" type="primary">LOC109365718</name>
</gene>
<reference evidence="10 11" key="1">
    <citation type="journal article" date="2010" name="PLoS Biol.">
        <title>Multi-platform next-generation sequencing of the domestic turkey (Meleagris gallopavo): genome assembly and analysis.</title>
        <authorList>
            <person name="Dalloul R.A."/>
            <person name="Long J.A."/>
            <person name="Zimin A.V."/>
            <person name="Aslam L."/>
            <person name="Beal K."/>
            <person name="Blomberg L.A."/>
            <person name="Bouffard P."/>
            <person name="Burt D.W."/>
            <person name="Crasta O."/>
            <person name="Crooijmans R.P."/>
            <person name="Cooper K."/>
            <person name="Coulombe R.A."/>
            <person name="De S."/>
            <person name="Delany M.E."/>
            <person name="Dodgson J.B."/>
            <person name="Dong J.J."/>
            <person name="Evans C."/>
            <person name="Frederickson K.M."/>
            <person name="Flicek P."/>
            <person name="Florea L."/>
            <person name="Folkerts O."/>
            <person name="Groenen M.A."/>
            <person name="Harkins T.T."/>
            <person name="Herrero J."/>
            <person name="Hoffmann S."/>
            <person name="Megens H.J."/>
            <person name="Jiang A."/>
            <person name="de Jong P."/>
            <person name="Kaiser P."/>
            <person name="Kim H."/>
            <person name="Kim K.W."/>
            <person name="Kim S."/>
            <person name="Langenberger D."/>
            <person name="Lee M.K."/>
            <person name="Lee T."/>
            <person name="Mane S."/>
            <person name="Marcais G."/>
            <person name="Marz M."/>
            <person name="McElroy A.P."/>
            <person name="Modise T."/>
            <person name="Nefedov M."/>
            <person name="Notredame C."/>
            <person name="Paton I.R."/>
            <person name="Payne W.S."/>
            <person name="Pertea G."/>
            <person name="Prickett D."/>
            <person name="Puiu D."/>
            <person name="Qioa D."/>
            <person name="Raineri E."/>
            <person name="Ruffier M."/>
            <person name="Salzberg S.L."/>
            <person name="Schatz M.C."/>
            <person name="Scheuring C."/>
            <person name="Schmidt C.J."/>
            <person name="Schroeder S."/>
            <person name="Searle S.M."/>
            <person name="Smith E.J."/>
            <person name="Smith J."/>
            <person name="Sonstegard T.S."/>
            <person name="Stadler P.F."/>
            <person name="Tafer H."/>
            <person name="Tu Z.J."/>
            <person name="Van Tassell C.P."/>
            <person name="Vilella A.J."/>
            <person name="Williams K.P."/>
            <person name="Yorke J.A."/>
            <person name="Zhang L."/>
            <person name="Zhang H.B."/>
            <person name="Zhang X."/>
            <person name="Zhang Y."/>
            <person name="Reed K.M."/>
        </authorList>
    </citation>
    <scope>NUCLEOTIDE SEQUENCE [LARGE SCALE GENOMIC DNA]</scope>
</reference>
<protein>
    <recommendedName>
        <fullName evidence="2">Acrosin-binding protein</fullName>
    </recommendedName>
    <alternativeName>
        <fullName evidence="6">Acrosin-binding protein, 60 kDa form</fullName>
    </alternativeName>
    <alternativeName>
        <fullName evidence="7">Proacrosin-binding protein sp32</fullName>
    </alternativeName>
</protein>
<dbReference type="KEGG" id="mgp:109365718"/>
<evidence type="ECO:0000256" key="5">
    <source>
        <dbReference type="ARBA" id="ARBA00023329"/>
    </source>
</evidence>
<dbReference type="Ensembl" id="ENSMGAT00000032921.1">
    <property type="protein sequence ID" value="ENSMGAP00000032407.1"/>
    <property type="gene ID" value="ENSMGAG00000022838.1"/>
</dbReference>
<reference evidence="10" key="2">
    <citation type="submission" date="2025-08" db="UniProtKB">
        <authorList>
            <consortium name="Ensembl"/>
        </authorList>
    </citation>
    <scope>IDENTIFICATION</scope>
</reference>
<reference evidence="10" key="3">
    <citation type="submission" date="2025-09" db="UniProtKB">
        <authorList>
            <consortium name="Ensembl"/>
        </authorList>
    </citation>
    <scope>IDENTIFICATION</scope>
</reference>
<accession>A0A803YKV9</accession>
<keyword evidence="5" id="KW-0968">Cytoplasmic vesicle</keyword>
<evidence type="ECO:0000256" key="9">
    <source>
        <dbReference type="SAM" id="MobiDB-lite"/>
    </source>
</evidence>
<evidence type="ECO:0000256" key="8">
    <source>
        <dbReference type="ARBA" id="ARBA00045517"/>
    </source>
</evidence>
<evidence type="ECO:0000256" key="3">
    <source>
        <dbReference type="ARBA" id="ARBA00022553"/>
    </source>
</evidence>
<dbReference type="RefSeq" id="XP_019467979.1">
    <property type="nucleotide sequence ID" value="XM_019612434.2"/>
</dbReference>
<dbReference type="Pfam" id="PF07222">
    <property type="entry name" value="PBP_sp32"/>
    <property type="match status" value="1"/>
</dbReference>
<evidence type="ECO:0000313" key="10">
    <source>
        <dbReference type="Ensembl" id="ENSMGAP00000032407.1"/>
    </source>
</evidence>
<feature type="region of interest" description="Disordered" evidence="9">
    <location>
        <begin position="193"/>
        <end position="245"/>
    </location>
</feature>
<keyword evidence="3" id="KW-0597">Phosphoprotein</keyword>
<keyword evidence="4" id="KW-0732">Signal</keyword>
<evidence type="ECO:0000256" key="1">
    <source>
        <dbReference type="ARBA" id="ARBA00004218"/>
    </source>
</evidence>
<dbReference type="Proteomes" id="UP000001645">
    <property type="component" value="Chromosome 1"/>
</dbReference>
<dbReference type="GeneTree" id="ENSGT00390000000826"/>
<evidence type="ECO:0000256" key="7">
    <source>
        <dbReference type="ARBA" id="ARBA00033453"/>
    </source>
</evidence>
<dbReference type="GeneID" id="109365718"/>
<dbReference type="GO" id="GO:0001669">
    <property type="term" value="C:acrosomal vesicle"/>
    <property type="evidence" value="ECO:0007669"/>
    <property type="project" value="UniProtKB-SubCell"/>
</dbReference>
<feature type="compositionally biased region" description="Low complexity" evidence="9">
    <location>
        <begin position="195"/>
        <end position="209"/>
    </location>
</feature>
<proteinExistence type="predicted"/>
<comment type="function">
    <text evidence="8">Acrosomal protein that maintains proacrosin (pro-ACR) as an enzymatically inactive zymogen in the acrosome. Involved also in the acrosome formation.</text>
</comment>
<evidence type="ECO:0000256" key="2">
    <source>
        <dbReference type="ARBA" id="ARBA00018940"/>
    </source>
</evidence>
<name>A0A803YKV9_MELGA</name>
<evidence type="ECO:0000256" key="4">
    <source>
        <dbReference type="ARBA" id="ARBA00022729"/>
    </source>
</evidence>
<evidence type="ECO:0000313" key="11">
    <source>
        <dbReference type="Proteomes" id="UP000001645"/>
    </source>
</evidence>
<dbReference type="InParanoid" id="A0A803YKV9"/>
<dbReference type="PANTHER" id="PTHR21362">
    <property type="entry name" value="ACROSIN-BINDING PROTEIN"/>
    <property type="match status" value="1"/>
</dbReference>
<organism evidence="10 11">
    <name type="scientific">Meleagris gallopavo</name>
    <name type="common">Wild turkey</name>
    <dbReference type="NCBI Taxonomy" id="9103"/>
    <lineage>
        <taxon>Eukaryota</taxon>
        <taxon>Metazoa</taxon>
        <taxon>Chordata</taxon>
        <taxon>Craniata</taxon>
        <taxon>Vertebrata</taxon>
        <taxon>Euteleostomi</taxon>
        <taxon>Archelosauria</taxon>
        <taxon>Archosauria</taxon>
        <taxon>Dinosauria</taxon>
        <taxon>Saurischia</taxon>
        <taxon>Theropoda</taxon>
        <taxon>Coelurosauria</taxon>
        <taxon>Aves</taxon>
        <taxon>Neognathae</taxon>
        <taxon>Galloanserae</taxon>
        <taxon>Galliformes</taxon>
        <taxon>Phasianidae</taxon>
        <taxon>Meleagridinae</taxon>
        <taxon>Meleagris</taxon>
    </lineage>
</organism>
<comment type="subcellular location">
    <subcellularLocation>
        <location evidence="1">Cytoplasmic vesicle</location>
        <location evidence="1">Secretory vesicle</location>
        <location evidence="1">Acrosome</location>
    </subcellularLocation>
</comment>
<dbReference type="AlphaFoldDB" id="A0A803YKV9"/>
<evidence type="ECO:0000256" key="6">
    <source>
        <dbReference type="ARBA" id="ARBA00032734"/>
    </source>
</evidence>
<sequence length="318" mass="34851">MPHPQLLPSHSTVLDLTSRATEVWAHPDSSSERAMVSISSSYPPACHFSPVLSGWGRTAGPWVGKTQQLGTPLSSDEYRQFFRSLQTSQRASTACHLRALYGCQNPVVRRLDEYENHGVIPEGPICSELQETSFFPNFCAFAFYRCTTKRYFIKRTACPGEHKPNLGSTQTFNNTALRSDAALSAIFSPQPIFPTSPATTQPSSSSPNTEGADISSFSPDDMPLLGNMQPSTSHPTEVTVSGQQQGKLPATDIEDLFLRLQDRHVQSLLHSMRQLLTMGKAVMEEELQAVALKLLVALNNASVSQGANSTDTEHGRKK</sequence>
<dbReference type="InterPro" id="IPR009865">
    <property type="entry name" value="Proacrosin-bd"/>
</dbReference>